<dbReference type="Pfam" id="PF00916">
    <property type="entry name" value="Sulfate_transp"/>
    <property type="match status" value="1"/>
</dbReference>
<evidence type="ECO:0000256" key="4">
    <source>
        <dbReference type="ARBA" id="ARBA00023136"/>
    </source>
</evidence>
<feature type="transmembrane region" description="Helical" evidence="5">
    <location>
        <begin position="346"/>
        <end position="368"/>
    </location>
</feature>
<accession>A0ABV7HL80</accession>
<dbReference type="PANTHER" id="PTHR11814">
    <property type="entry name" value="SULFATE TRANSPORTER"/>
    <property type="match status" value="1"/>
</dbReference>
<feature type="transmembrane region" description="Helical" evidence="5">
    <location>
        <begin position="375"/>
        <end position="391"/>
    </location>
</feature>
<feature type="transmembrane region" description="Helical" evidence="5">
    <location>
        <begin position="279"/>
        <end position="301"/>
    </location>
</feature>
<dbReference type="RefSeq" id="WP_382414984.1">
    <property type="nucleotide sequence ID" value="NZ_AP031500.1"/>
</dbReference>
<keyword evidence="4 5" id="KW-0472">Membrane</keyword>
<feature type="transmembrane region" description="Helical" evidence="5">
    <location>
        <begin position="62"/>
        <end position="81"/>
    </location>
</feature>
<keyword evidence="8" id="KW-1185">Reference proteome</keyword>
<proteinExistence type="predicted"/>
<dbReference type="InterPro" id="IPR011547">
    <property type="entry name" value="SLC26A/SulP_dom"/>
</dbReference>
<gene>
    <name evidence="7" type="primary">dauA</name>
    <name evidence="7" type="ORF">ACFOEB_05355</name>
</gene>
<evidence type="ECO:0000256" key="5">
    <source>
        <dbReference type="SAM" id="Phobius"/>
    </source>
</evidence>
<feature type="domain" description="STAS" evidence="6">
    <location>
        <begin position="457"/>
        <end position="568"/>
    </location>
</feature>
<sequence length="585" mass="62752">MSARRQLQGLRIASGLSDSCLKEGYSLNKLRGDVMAGLTVGISAIPLSMALAIAIGVPPQHGLYTSLVAGLLMAVLGGSRYSVSGPTAAFVVILQPVVQQYGLPGLMLTTLLAGTFILLMAVAQFGRVLSYIPHTVTFGFTLGIAVIIATLQIPDLFGLVLTEQLPNFYFAKLWDIIRHLPTIHWPTLMVTAVSFVVMYLWPRAKVPIPAHLVTLLAGVIVALLLANYGYPVATIASSFEYHALAGHTAAGIPNFLPHFELPWQGIEGNYWTFEMLGEVLPQALTIALLGAIEALLCAVMLERLTGQRYHANAELFGQGVGNIVAPFFGGFSAAPELARSTTNFRAGAATPLAAVIHTGVIAVCLLWASPYLKHLPMACMATLVVIVAWRMCHGRQILNTVRTAPTADVVVFVVCFSLTLLVDMVVAIGSAVVIAALLFMRDIATMTKARDITKALKHVPRPLPDGWRVIKISGPLFFAAADKIFNELDALAKDQQGLVIHMDGVPLLDAGGLDGLTGFITRCKKHKCQLIFSDIQFQPLKAMVKAGIKPENGNFTVYPILADALDAVLDQDPNQPPATKPAAEK</sequence>
<evidence type="ECO:0000256" key="1">
    <source>
        <dbReference type="ARBA" id="ARBA00004141"/>
    </source>
</evidence>
<evidence type="ECO:0000256" key="3">
    <source>
        <dbReference type="ARBA" id="ARBA00022989"/>
    </source>
</evidence>
<comment type="subcellular location">
    <subcellularLocation>
        <location evidence="1">Membrane</location>
        <topology evidence="1">Multi-pass membrane protein</topology>
    </subcellularLocation>
</comment>
<feature type="transmembrane region" description="Helical" evidence="5">
    <location>
        <begin position="34"/>
        <end position="55"/>
    </location>
</feature>
<dbReference type="InterPro" id="IPR002645">
    <property type="entry name" value="STAS_dom"/>
</dbReference>
<evidence type="ECO:0000313" key="8">
    <source>
        <dbReference type="Proteomes" id="UP001595548"/>
    </source>
</evidence>
<evidence type="ECO:0000259" key="6">
    <source>
        <dbReference type="PROSITE" id="PS50801"/>
    </source>
</evidence>
<evidence type="ECO:0000256" key="2">
    <source>
        <dbReference type="ARBA" id="ARBA00022692"/>
    </source>
</evidence>
<dbReference type="NCBIfam" id="NF008660">
    <property type="entry name" value="PRK11660.1"/>
    <property type="match status" value="1"/>
</dbReference>
<feature type="transmembrane region" description="Helical" evidence="5">
    <location>
        <begin position="135"/>
        <end position="153"/>
    </location>
</feature>
<protein>
    <submittedName>
        <fullName evidence="7">C4-dicarboxylic acid transporter DauA</fullName>
    </submittedName>
</protein>
<feature type="transmembrane region" description="Helical" evidence="5">
    <location>
        <begin position="411"/>
        <end position="440"/>
    </location>
</feature>
<dbReference type="SUPFAM" id="SSF52091">
    <property type="entry name" value="SpoIIaa-like"/>
    <property type="match status" value="1"/>
</dbReference>
<name>A0ABV7HL80_9GAMM</name>
<dbReference type="PROSITE" id="PS50801">
    <property type="entry name" value="STAS"/>
    <property type="match status" value="1"/>
</dbReference>
<dbReference type="Proteomes" id="UP001595548">
    <property type="component" value="Unassembled WGS sequence"/>
</dbReference>
<dbReference type="EMBL" id="JBHRTL010000005">
    <property type="protein sequence ID" value="MFC3154623.1"/>
    <property type="molecule type" value="Genomic_DNA"/>
</dbReference>
<comment type="caution">
    <text evidence="7">The sequence shown here is derived from an EMBL/GenBank/DDBJ whole genome shotgun (WGS) entry which is preliminary data.</text>
</comment>
<evidence type="ECO:0000313" key="7">
    <source>
        <dbReference type="EMBL" id="MFC3154623.1"/>
    </source>
</evidence>
<feature type="transmembrane region" description="Helical" evidence="5">
    <location>
        <begin position="208"/>
        <end position="230"/>
    </location>
</feature>
<dbReference type="InterPro" id="IPR001902">
    <property type="entry name" value="SLC26A/SulP_fam"/>
</dbReference>
<dbReference type="Gene3D" id="3.30.750.24">
    <property type="entry name" value="STAS domain"/>
    <property type="match status" value="1"/>
</dbReference>
<feature type="transmembrane region" description="Helical" evidence="5">
    <location>
        <begin position="183"/>
        <end position="201"/>
    </location>
</feature>
<reference evidence="8" key="1">
    <citation type="journal article" date="2019" name="Int. J. Syst. Evol. Microbiol.">
        <title>The Global Catalogue of Microorganisms (GCM) 10K type strain sequencing project: providing services to taxonomists for standard genome sequencing and annotation.</title>
        <authorList>
            <consortium name="The Broad Institute Genomics Platform"/>
            <consortium name="The Broad Institute Genome Sequencing Center for Infectious Disease"/>
            <person name="Wu L."/>
            <person name="Ma J."/>
        </authorList>
    </citation>
    <scope>NUCLEOTIDE SEQUENCE [LARGE SCALE GENOMIC DNA]</scope>
    <source>
        <strain evidence="8">KCTC 52141</strain>
    </source>
</reference>
<dbReference type="CDD" id="cd07042">
    <property type="entry name" value="STAS_SulP_like_sulfate_transporter"/>
    <property type="match status" value="1"/>
</dbReference>
<keyword evidence="2 5" id="KW-0812">Transmembrane</keyword>
<keyword evidence="3 5" id="KW-1133">Transmembrane helix</keyword>
<feature type="transmembrane region" description="Helical" evidence="5">
    <location>
        <begin position="101"/>
        <end position="123"/>
    </location>
</feature>
<dbReference type="InterPro" id="IPR036513">
    <property type="entry name" value="STAS_dom_sf"/>
</dbReference>
<dbReference type="Pfam" id="PF01740">
    <property type="entry name" value="STAS"/>
    <property type="match status" value="1"/>
</dbReference>
<organism evidence="7 8">
    <name type="scientific">Gilvimarinus japonicus</name>
    <dbReference type="NCBI Taxonomy" id="1796469"/>
    <lineage>
        <taxon>Bacteria</taxon>
        <taxon>Pseudomonadati</taxon>
        <taxon>Pseudomonadota</taxon>
        <taxon>Gammaproteobacteria</taxon>
        <taxon>Cellvibrionales</taxon>
        <taxon>Cellvibrionaceae</taxon>
        <taxon>Gilvimarinus</taxon>
    </lineage>
</organism>